<name>A0A941DKR1_9BURK</name>
<reference evidence="11" key="1">
    <citation type="submission" date="2021-04" db="EMBL/GenBank/DDBJ databases">
        <title>novel species isolated from subtropical streams in China.</title>
        <authorList>
            <person name="Lu H."/>
        </authorList>
    </citation>
    <scope>NUCLEOTIDE SEQUENCE</scope>
    <source>
        <strain evidence="11">LFS511W</strain>
    </source>
</reference>
<keyword evidence="12" id="KW-1185">Reference proteome</keyword>
<evidence type="ECO:0000256" key="7">
    <source>
        <dbReference type="ARBA" id="ARBA00048819"/>
    </source>
</evidence>
<dbReference type="EC" id="6.3.2.2" evidence="8"/>
<gene>
    <name evidence="8" type="primary">gshA</name>
    <name evidence="11" type="ORF">KDM89_00430</name>
</gene>
<keyword evidence="4 8" id="KW-0317">Glutathione biosynthesis</keyword>
<comment type="caution">
    <text evidence="11">The sequence shown here is derived from an EMBL/GenBank/DDBJ whole genome shotgun (WGS) entry which is preliminary data.</text>
</comment>
<dbReference type="SUPFAM" id="SSF55931">
    <property type="entry name" value="Glutamine synthetase/guanido kinase"/>
    <property type="match status" value="1"/>
</dbReference>
<protein>
    <recommendedName>
        <fullName evidence="8">Glutamate--cysteine ligase</fullName>
        <ecNumber evidence="8">6.3.2.2</ecNumber>
    </recommendedName>
    <alternativeName>
        <fullName evidence="8">Gamma-ECS</fullName>
        <shortName evidence="8">GCS</shortName>
    </alternativeName>
    <alternativeName>
        <fullName evidence="8">Gamma-glutamylcysteine synthetase</fullName>
    </alternativeName>
</protein>
<feature type="domain" description="Glutamate--cysteine ligase" evidence="10">
    <location>
        <begin position="10"/>
        <end position="380"/>
    </location>
</feature>
<dbReference type="EMBL" id="JAGSPN010000001">
    <property type="protein sequence ID" value="MBR7780591.1"/>
    <property type="molecule type" value="Genomic_DNA"/>
</dbReference>
<evidence type="ECO:0000256" key="2">
    <source>
        <dbReference type="ARBA" id="ARBA00008772"/>
    </source>
</evidence>
<evidence type="ECO:0000256" key="8">
    <source>
        <dbReference type="HAMAP-Rule" id="MF_00578"/>
    </source>
</evidence>
<comment type="pathway">
    <text evidence="1 8 9">Sulfur metabolism; glutathione biosynthesis; glutathione from L-cysteine and L-glutamate: step 1/2.</text>
</comment>
<dbReference type="AlphaFoldDB" id="A0A941DKR1"/>
<evidence type="ECO:0000256" key="6">
    <source>
        <dbReference type="ARBA" id="ARBA00022840"/>
    </source>
</evidence>
<dbReference type="PANTHER" id="PTHR38761:SF1">
    <property type="entry name" value="GLUTAMATE--CYSTEINE LIGASE"/>
    <property type="match status" value="1"/>
</dbReference>
<proteinExistence type="inferred from homology"/>
<dbReference type="InterPro" id="IPR007370">
    <property type="entry name" value="Glu_cys_ligase"/>
</dbReference>
<dbReference type="GO" id="GO:0006750">
    <property type="term" value="P:glutathione biosynthetic process"/>
    <property type="evidence" value="ECO:0007669"/>
    <property type="project" value="UniProtKB-UniRule"/>
</dbReference>
<evidence type="ECO:0000313" key="12">
    <source>
        <dbReference type="Proteomes" id="UP000680067"/>
    </source>
</evidence>
<evidence type="ECO:0000256" key="9">
    <source>
        <dbReference type="RuleBase" id="RU004391"/>
    </source>
</evidence>
<organism evidence="11 12">
    <name type="scientific">Undibacterium luofuense</name>
    <dbReference type="NCBI Taxonomy" id="2828733"/>
    <lineage>
        <taxon>Bacteria</taxon>
        <taxon>Pseudomonadati</taxon>
        <taxon>Pseudomonadota</taxon>
        <taxon>Betaproteobacteria</taxon>
        <taxon>Burkholderiales</taxon>
        <taxon>Oxalobacteraceae</taxon>
        <taxon>Undibacterium</taxon>
    </lineage>
</organism>
<comment type="catalytic activity">
    <reaction evidence="7 8 9">
        <text>L-cysteine + L-glutamate + ATP = gamma-L-glutamyl-L-cysteine + ADP + phosphate + H(+)</text>
        <dbReference type="Rhea" id="RHEA:13285"/>
        <dbReference type="ChEBI" id="CHEBI:15378"/>
        <dbReference type="ChEBI" id="CHEBI:29985"/>
        <dbReference type="ChEBI" id="CHEBI:30616"/>
        <dbReference type="ChEBI" id="CHEBI:35235"/>
        <dbReference type="ChEBI" id="CHEBI:43474"/>
        <dbReference type="ChEBI" id="CHEBI:58173"/>
        <dbReference type="ChEBI" id="CHEBI:456216"/>
        <dbReference type="EC" id="6.3.2.2"/>
    </reaction>
</comment>
<keyword evidence="6 8" id="KW-0067">ATP-binding</keyword>
<dbReference type="InterPro" id="IPR006334">
    <property type="entry name" value="Glut_cys_ligase"/>
</dbReference>
<dbReference type="GO" id="GO:0046872">
    <property type="term" value="F:metal ion binding"/>
    <property type="evidence" value="ECO:0007669"/>
    <property type="project" value="TreeGrafter"/>
</dbReference>
<accession>A0A941DKR1</accession>
<keyword evidence="3 8" id="KW-0436">Ligase</keyword>
<evidence type="ECO:0000256" key="3">
    <source>
        <dbReference type="ARBA" id="ARBA00022598"/>
    </source>
</evidence>
<sequence length="531" mass="59434">MSKLLTERLALLSQPEHLHVLGEGLRGIERETLRVRQDDGALSLRPHPVALGATLTHPEITTDYAEALLEFITPALPDISAALERLDQVHRFVHANLGEEMLWSQSMPGELPSEEAIPIAWYGTSHIGMIKHVYRRGLALRYGKTMQCIAGIHYNFSLSPEVWKIISKAEGRRGDAQYLQSESYVALIRNFHRFSWLLMYLFGASPAIPRSFLRGAPHTLETLSDDTLYLPYATSLRMSDLGYQNNAQDGLVPPYNTLLEYMRSLSKAVRKPYPPYEAIGTQKNGEWVQINTNVLQIENEFYATIRPKQVIRSGERAVEALCARGVQYIEVRCMDVNPFDPLGISLETARFLDVFLTYCALQDSPLTSEAEGSINQANFSATVREGRRPGLQLQRGDAQVSLQAWGLDLIAAMEPVAALLDQQHGGSAHRDSLAVQKARLDNPDLTPSAQVLKAMTAHGNSYLRFGLAQSQQLAQQFRDRPLSAEQTQSFTAAAHKSLQEQSTIEQQQSGDFDSFIQDYRSRTSEQLCCDE</sequence>
<evidence type="ECO:0000256" key="4">
    <source>
        <dbReference type="ARBA" id="ARBA00022684"/>
    </source>
</evidence>
<dbReference type="NCBIfam" id="TIGR01434">
    <property type="entry name" value="glu_cys_ligase"/>
    <property type="match status" value="1"/>
</dbReference>
<comment type="similarity">
    <text evidence="2 8">Belongs to the glutamate--cysteine ligase type 1 family. Type 1 subfamily.</text>
</comment>
<keyword evidence="5 8" id="KW-0547">Nucleotide-binding</keyword>
<dbReference type="Proteomes" id="UP000680067">
    <property type="component" value="Unassembled WGS sequence"/>
</dbReference>
<dbReference type="GO" id="GO:0005524">
    <property type="term" value="F:ATP binding"/>
    <property type="evidence" value="ECO:0007669"/>
    <property type="project" value="UniProtKB-KW"/>
</dbReference>
<dbReference type="GO" id="GO:0004357">
    <property type="term" value="F:glutamate-cysteine ligase activity"/>
    <property type="evidence" value="ECO:0007669"/>
    <property type="project" value="UniProtKB-UniRule"/>
</dbReference>
<dbReference type="Gene3D" id="3.30.590.20">
    <property type="match status" value="1"/>
</dbReference>
<dbReference type="PANTHER" id="PTHR38761">
    <property type="entry name" value="GLUTAMATE--CYSTEINE LIGASE"/>
    <property type="match status" value="1"/>
</dbReference>
<dbReference type="HAMAP" id="MF_00578">
    <property type="entry name" value="Glu_cys_ligase"/>
    <property type="match status" value="1"/>
</dbReference>
<dbReference type="InterPro" id="IPR014746">
    <property type="entry name" value="Gln_synth/guanido_kin_cat_dom"/>
</dbReference>
<dbReference type="GO" id="GO:0005829">
    <property type="term" value="C:cytosol"/>
    <property type="evidence" value="ECO:0007669"/>
    <property type="project" value="TreeGrafter"/>
</dbReference>
<evidence type="ECO:0000313" key="11">
    <source>
        <dbReference type="EMBL" id="MBR7780591.1"/>
    </source>
</evidence>
<evidence type="ECO:0000256" key="5">
    <source>
        <dbReference type="ARBA" id="ARBA00022741"/>
    </source>
</evidence>
<evidence type="ECO:0000259" key="10">
    <source>
        <dbReference type="Pfam" id="PF04262"/>
    </source>
</evidence>
<dbReference type="RefSeq" id="WP_212685996.1">
    <property type="nucleotide sequence ID" value="NZ_JAGSPN010000001.1"/>
</dbReference>
<evidence type="ECO:0000256" key="1">
    <source>
        <dbReference type="ARBA" id="ARBA00005006"/>
    </source>
</evidence>
<dbReference type="Pfam" id="PF04262">
    <property type="entry name" value="Glu_cys_ligase"/>
    <property type="match status" value="1"/>
</dbReference>